<dbReference type="EMBL" id="KN549895">
    <property type="protein sequence ID" value="KHJ95655.1"/>
    <property type="molecule type" value="Genomic_DNA"/>
</dbReference>
<dbReference type="GO" id="GO:0046872">
    <property type="term" value="F:metal ion binding"/>
    <property type="evidence" value="ECO:0007669"/>
    <property type="project" value="UniProtKB-KW"/>
</dbReference>
<dbReference type="OrthoDB" id="191080at2759"/>
<evidence type="ECO:0000313" key="9">
    <source>
        <dbReference type="Proteomes" id="UP000053660"/>
    </source>
</evidence>
<evidence type="ECO:0000256" key="3">
    <source>
        <dbReference type="ARBA" id="ARBA00022723"/>
    </source>
</evidence>
<keyword evidence="5" id="KW-0486">Methionine biosynthesis</keyword>
<dbReference type="InterPro" id="IPR036409">
    <property type="entry name" value="Aldolase_II/adducin_N_sf"/>
</dbReference>
<dbReference type="GO" id="GO:0005737">
    <property type="term" value="C:cytoplasm"/>
    <property type="evidence" value="ECO:0007669"/>
    <property type="project" value="InterPro"/>
</dbReference>
<evidence type="ECO:0000259" key="7">
    <source>
        <dbReference type="SMART" id="SM01007"/>
    </source>
</evidence>
<evidence type="ECO:0000256" key="2">
    <source>
        <dbReference type="ARBA" id="ARBA00022605"/>
    </source>
</evidence>
<dbReference type="Proteomes" id="UP000053660">
    <property type="component" value="Unassembled WGS sequence"/>
</dbReference>
<sequence>MGKLTSYYANADRSYRTCKFYRSDIFVYDLRTKQQVQRPSHAKVDVSSCSVLFSLIMRQTGSKCVIHTHGKCANLVTQLLKNKEVFEISHQEYIKGIYDPFTGKNLNYEDTLTIPIIENQPKEDQLLPAVEECLLTNQRTCALLVRNHGLFVWGLTWEKAKIMTECIDYLLDLSIEMTRHNIPLVKEDAAMERSTNPDEEYRHIFYSQ</sequence>
<keyword evidence="2" id="KW-0028">Amino-acid biosynthesis</keyword>
<keyword evidence="4" id="KW-0862">Zinc</keyword>
<reference evidence="8 9" key="1">
    <citation type="submission" date="2014-03" db="EMBL/GenBank/DDBJ databases">
        <title>Draft genome of the hookworm Oesophagostomum dentatum.</title>
        <authorList>
            <person name="Mitreva M."/>
        </authorList>
    </citation>
    <scope>NUCLEOTIDE SEQUENCE [LARGE SCALE GENOMIC DNA]</scope>
    <source>
        <strain evidence="8 9">OD-Hann</strain>
    </source>
</reference>
<feature type="domain" description="Class II aldolase/adducin N-terminal" evidence="7">
    <location>
        <begin position="1"/>
        <end position="175"/>
    </location>
</feature>
<dbReference type="InterPro" id="IPR001303">
    <property type="entry name" value="Aldolase_II/adducin_N"/>
</dbReference>
<dbReference type="InterPro" id="IPR017714">
    <property type="entry name" value="MethylthioRu-1-P_deHdtase_MtnB"/>
</dbReference>
<evidence type="ECO:0000256" key="1">
    <source>
        <dbReference type="ARBA" id="ARBA00006274"/>
    </source>
</evidence>
<evidence type="ECO:0000313" key="8">
    <source>
        <dbReference type="EMBL" id="KHJ95655.1"/>
    </source>
</evidence>
<organism evidence="8 9">
    <name type="scientific">Oesophagostomum dentatum</name>
    <name type="common">Nodular worm</name>
    <dbReference type="NCBI Taxonomy" id="61180"/>
    <lineage>
        <taxon>Eukaryota</taxon>
        <taxon>Metazoa</taxon>
        <taxon>Ecdysozoa</taxon>
        <taxon>Nematoda</taxon>
        <taxon>Chromadorea</taxon>
        <taxon>Rhabditida</taxon>
        <taxon>Rhabditina</taxon>
        <taxon>Rhabditomorpha</taxon>
        <taxon>Strongyloidea</taxon>
        <taxon>Strongylidae</taxon>
        <taxon>Oesophagostomum</taxon>
    </lineage>
</organism>
<keyword evidence="6" id="KW-0456">Lyase</keyword>
<keyword evidence="3" id="KW-0479">Metal-binding</keyword>
<protein>
    <submittedName>
        <fullName evidence="8">Putative methylthioribulose-1-phosphate dehydratase</fullName>
    </submittedName>
</protein>
<dbReference type="Pfam" id="PF00596">
    <property type="entry name" value="Aldolase_II"/>
    <property type="match status" value="1"/>
</dbReference>
<gene>
    <name evidence="8" type="ORF">OESDEN_04400</name>
</gene>
<dbReference type="GO" id="GO:0019509">
    <property type="term" value="P:L-methionine salvage from methylthioadenosine"/>
    <property type="evidence" value="ECO:0007669"/>
    <property type="project" value="InterPro"/>
</dbReference>
<comment type="similarity">
    <text evidence="1">Belongs to the aldolase class II family. Adducin subfamily.</text>
</comment>
<evidence type="ECO:0000256" key="5">
    <source>
        <dbReference type="ARBA" id="ARBA00023167"/>
    </source>
</evidence>
<dbReference type="SMART" id="SM01007">
    <property type="entry name" value="Aldolase_II"/>
    <property type="match status" value="1"/>
</dbReference>
<accession>A0A0B1TJV6</accession>
<dbReference type="PANTHER" id="PTHR10640">
    <property type="entry name" value="METHYLTHIORIBULOSE-1-PHOSPHATE DEHYDRATASE"/>
    <property type="match status" value="1"/>
</dbReference>
<proteinExistence type="inferred from homology"/>
<dbReference type="NCBIfam" id="TIGR03328">
    <property type="entry name" value="salvage_mtnB"/>
    <property type="match status" value="1"/>
</dbReference>
<dbReference type="GO" id="GO:0046570">
    <property type="term" value="F:methylthioribulose 1-phosphate dehydratase activity"/>
    <property type="evidence" value="ECO:0007669"/>
    <property type="project" value="TreeGrafter"/>
</dbReference>
<evidence type="ECO:0000256" key="4">
    <source>
        <dbReference type="ARBA" id="ARBA00022833"/>
    </source>
</evidence>
<dbReference type="PANTHER" id="PTHR10640:SF7">
    <property type="entry name" value="METHYLTHIORIBULOSE-1-PHOSPHATE DEHYDRATASE"/>
    <property type="match status" value="1"/>
</dbReference>
<dbReference type="SUPFAM" id="SSF53639">
    <property type="entry name" value="AraD/HMP-PK domain-like"/>
    <property type="match status" value="1"/>
</dbReference>
<evidence type="ECO:0000256" key="6">
    <source>
        <dbReference type="ARBA" id="ARBA00023239"/>
    </source>
</evidence>
<keyword evidence="9" id="KW-1185">Reference proteome</keyword>
<dbReference type="Gene3D" id="3.40.225.10">
    <property type="entry name" value="Class II aldolase/adducin N-terminal domain"/>
    <property type="match status" value="1"/>
</dbReference>
<name>A0A0B1TJV6_OESDE</name>
<dbReference type="AlphaFoldDB" id="A0A0B1TJV6"/>